<feature type="domain" description="AAA+ ATPase" evidence="9">
    <location>
        <begin position="32"/>
        <end position="175"/>
    </location>
</feature>
<dbReference type="InterPro" id="IPR045085">
    <property type="entry name" value="HLD_clamp_pol_III_gamma_tau"/>
</dbReference>
<comment type="catalytic activity">
    <reaction evidence="7 8">
        <text>DNA(n) + a 2'-deoxyribonucleoside 5'-triphosphate = DNA(n+1) + diphosphate</text>
        <dbReference type="Rhea" id="RHEA:22508"/>
        <dbReference type="Rhea" id="RHEA-COMP:17339"/>
        <dbReference type="Rhea" id="RHEA-COMP:17340"/>
        <dbReference type="ChEBI" id="CHEBI:33019"/>
        <dbReference type="ChEBI" id="CHEBI:61560"/>
        <dbReference type="ChEBI" id="CHEBI:173112"/>
        <dbReference type="EC" id="2.7.7.7"/>
    </reaction>
</comment>
<evidence type="ECO:0000256" key="7">
    <source>
        <dbReference type="ARBA" id="ARBA00049244"/>
    </source>
</evidence>
<dbReference type="PANTHER" id="PTHR11669:SF0">
    <property type="entry name" value="PROTEIN STICHEL-LIKE 2"/>
    <property type="match status" value="1"/>
</dbReference>
<evidence type="ECO:0000256" key="3">
    <source>
        <dbReference type="ARBA" id="ARBA00022741"/>
    </source>
</evidence>
<dbReference type="Gene3D" id="3.40.50.300">
    <property type="entry name" value="P-loop containing nucleotide triphosphate hydrolases"/>
    <property type="match status" value="1"/>
</dbReference>
<evidence type="ECO:0000256" key="6">
    <source>
        <dbReference type="ARBA" id="ARBA00022932"/>
    </source>
</evidence>
<gene>
    <name evidence="8" type="primary">dnaX</name>
    <name evidence="10" type="ORF">A2721_02325</name>
</gene>
<comment type="caution">
    <text evidence="10">The sequence shown here is derived from an EMBL/GenBank/DDBJ whole genome shotgun (WGS) entry which is preliminary data.</text>
</comment>
<organism evidence="10 11">
    <name type="scientific">Candidatus Gottesmanbacteria bacterium RIFCSPHIGHO2_01_FULL_47_48</name>
    <dbReference type="NCBI Taxonomy" id="1798381"/>
    <lineage>
        <taxon>Bacteria</taxon>
        <taxon>Candidatus Gottesmaniibacteriota</taxon>
    </lineage>
</organism>
<dbReference type="AlphaFoldDB" id="A0A1F6A2R2"/>
<dbReference type="STRING" id="1798381.A2721_02325"/>
<proteinExistence type="inferred from homology"/>
<sequence length="451" mass="49935">MLYLKYRPQIIEELDNERIRETLGKKLLNNEWAHAYLLIGTRGSGKTTMARLIAKTVNCVRRKKGEEACNRCESCLAITAGGSLDVMEIDAASNTGVDDIRELRERVKLAPTASRFKVYIIDEAHMLSNSAFNALLKTLEEPPEHVIFVLATTDPQKLPATIVSRCLVYDFGQASETEIIRSVKRVIAGEGIEASEEAVRLIAKRANGSLRDAHKMIDQLAMGDRKISKDEVLAFEGGDRAEETAEKLLALLAGKDSRKSLEMVEGYVGGGGRVRELLVSLLERLREALLRRSGMVVEGIELDMTTAEIQKLVGALIEAGSLVRESPVAQLPLEMVIVEFCSQGTKVTSVTSVTPVTEVTQVTKVAEKVDDIAEKWGEILAAVKPHNNNLSALLRSSRPRGFDGEFLTIEAFYKFHRDKLMEVKNREILEKVISGIMGKEIKVKFALAEKK</sequence>
<keyword evidence="8" id="KW-0548">Nucleotidyltransferase</keyword>
<dbReference type="NCBIfam" id="TIGR02397">
    <property type="entry name" value="dnaX_nterm"/>
    <property type="match status" value="1"/>
</dbReference>
<evidence type="ECO:0000256" key="1">
    <source>
        <dbReference type="ARBA" id="ARBA00006360"/>
    </source>
</evidence>
<keyword evidence="8" id="KW-0235">DNA replication</keyword>
<evidence type="ECO:0000256" key="8">
    <source>
        <dbReference type="RuleBase" id="RU364063"/>
    </source>
</evidence>
<dbReference type="Proteomes" id="UP000177871">
    <property type="component" value="Unassembled WGS sequence"/>
</dbReference>
<dbReference type="SUPFAM" id="SSF52540">
    <property type="entry name" value="P-loop containing nucleoside triphosphate hydrolases"/>
    <property type="match status" value="1"/>
</dbReference>
<dbReference type="EMBL" id="MFJK01000011">
    <property type="protein sequence ID" value="OGG18953.1"/>
    <property type="molecule type" value="Genomic_DNA"/>
</dbReference>
<dbReference type="InterPro" id="IPR027417">
    <property type="entry name" value="P-loop_NTPase"/>
</dbReference>
<dbReference type="GO" id="GO:0003887">
    <property type="term" value="F:DNA-directed DNA polymerase activity"/>
    <property type="evidence" value="ECO:0007669"/>
    <property type="project" value="UniProtKB-KW"/>
</dbReference>
<dbReference type="InterPro" id="IPR048448">
    <property type="entry name" value="DnaX-like_C"/>
</dbReference>
<dbReference type="Pfam" id="PF13177">
    <property type="entry name" value="DNA_pol3_delta2"/>
    <property type="match status" value="1"/>
</dbReference>
<name>A0A1F6A2R2_9BACT</name>
<evidence type="ECO:0000313" key="10">
    <source>
        <dbReference type="EMBL" id="OGG18953.1"/>
    </source>
</evidence>
<keyword evidence="3 8" id="KW-0547">Nucleotide-binding</keyword>
<dbReference type="EC" id="2.7.7.7" evidence="8"/>
<protein>
    <recommendedName>
        <fullName evidence="8">DNA polymerase III subunit gamma/tau</fullName>
        <ecNumber evidence="8">2.7.7.7</ecNumber>
    </recommendedName>
</protein>
<keyword evidence="2" id="KW-0479">Metal-binding</keyword>
<keyword evidence="4" id="KW-0862">Zinc</keyword>
<dbReference type="GO" id="GO:0046872">
    <property type="term" value="F:metal ion binding"/>
    <property type="evidence" value="ECO:0007669"/>
    <property type="project" value="UniProtKB-KW"/>
</dbReference>
<dbReference type="Pfam" id="PF20964">
    <property type="entry name" value="DnaX_C"/>
    <property type="match status" value="1"/>
</dbReference>
<evidence type="ECO:0000313" key="11">
    <source>
        <dbReference type="Proteomes" id="UP000177871"/>
    </source>
</evidence>
<reference evidence="10 11" key="1">
    <citation type="journal article" date="2016" name="Nat. Commun.">
        <title>Thousands of microbial genomes shed light on interconnected biogeochemical processes in an aquifer system.</title>
        <authorList>
            <person name="Anantharaman K."/>
            <person name="Brown C.T."/>
            <person name="Hug L.A."/>
            <person name="Sharon I."/>
            <person name="Castelle C.J."/>
            <person name="Probst A.J."/>
            <person name="Thomas B.C."/>
            <person name="Singh A."/>
            <person name="Wilkins M.J."/>
            <person name="Karaoz U."/>
            <person name="Brodie E.L."/>
            <person name="Williams K.H."/>
            <person name="Hubbard S.S."/>
            <person name="Banfield J.F."/>
        </authorList>
    </citation>
    <scope>NUCLEOTIDE SEQUENCE [LARGE SCALE GENOMIC DNA]</scope>
</reference>
<accession>A0A1F6A2R2</accession>
<dbReference type="InterPro" id="IPR012763">
    <property type="entry name" value="DNA_pol_III_sug/sutau_N"/>
</dbReference>
<comment type="subunit">
    <text evidence="8">DNA polymerase III contains a core (composed of alpha, epsilon and theta chains) that associates with a tau subunit. This core dimerizes to form the POLIII' complex. PolIII' associates with the gamma complex (composed of gamma, delta, delta', psi and chi chains) and with the beta chain to form the complete DNA polymerase III complex.</text>
</comment>
<keyword evidence="6 8" id="KW-0239">DNA-directed DNA polymerase</keyword>
<dbReference type="Gene3D" id="1.10.8.60">
    <property type="match status" value="1"/>
</dbReference>
<evidence type="ECO:0000256" key="5">
    <source>
        <dbReference type="ARBA" id="ARBA00022840"/>
    </source>
</evidence>
<evidence type="ECO:0000256" key="4">
    <source>
        <dbReference type="ARBA" id="ARBA00022833"/>
    </source>
</evidence>
<dbReference type="PANTHER" id="PTHR11669">
    <property type="entry name" value="REPLICATION FACTOR C / DNA POLYMERASE III GAMMA-TAU SUBUNIT"/>
    <property type="match status" value="1"/>
</dbReference>
<dbReference type="SMART" id="SM00382">
    <property type="entry name" value="AAA"/>
    <property type="match status" value="1"/>
</dbReference>
<dbReference type="Pfam" id="PF22608">
    <property type="entry name" value="DNAX_ATPase_lid"/>
    <property type="match status" value="1"/>
</dbReference>
<dbReference type="InterPro" id="IPR050238">
    <property type="entry name" value="DNA_Rep/Repair_Clamp_Loader"/>
</dbReference>
<dbReference type="CDD" id="cd00009">
    <property type="entry name" value="AAA"/>
    <property type="match status" value="1"/>
</dbReference>
<dbReference type="GO" id="GO:0005524">
    <property type="term" value="F:ATP binding"/>
    <property type="evidence" value="ECO:0007669"/>
    <property type="project" value="UniProtKB-KW"/>
</dbReference>
<dbReference type="GO" id="GO:0009360">
    <property type="term" value="C:DNA polymerase III complex"/>
    <property type="evidence" value="ECO:0007669"/>
    <property type="project" value="InterPro"/>
</dbReference>
<evidence type="ECO:0000256" key="2">
    <source>
        <dbReference type="ARBA" id="ARBA00022723"/>
    </source>
</evidence>
<evidence type="ECO:0000259" key="9">
    <source>
        <dbReference type="SMART" id="SM00382"/>
    </source>
</evidence>
<dbReference type="GO" id="GO:0006261">
    <property type="term" value="P:DNA-templated DNA replication"/>
    <property type="evidence" value="ECO:0007669"/>
    <property type="project" value="TreeGrafter"/>
</dbReference>
<keyword evidence="8" id="KW-0808">Transferase</keyword>
<keyword evidence="5 8" id="KW-0067">ATP-binding</keyword>
<dbReference type="InterPro" id="IPR003593">
    <property type="entry name" value="AAA+_ATPase"/>
</dbReference>
<comment type="similarity">
    <text evidence="1 8">Belongs to the DnaX/STICHEL family.</text>
</comment>
<comment type="function">
    <text evidence="8">DNA polymerase III is a complex, multichain enzyme responsible for most of the replicative synthesis in bacteria. This DNA polymerase also exhibits 3' to 5' exonuclease activity.</text>
</comment>